<proteinExistence type="predicted"/>
<evidence type="ECO:0000313" key="2">
    <source>
        <dbReference type="EMBL" id="CAH2268884.1"/>
    </source>
</evidence>
<dbReference type="Proteomes" id="UP000838756">
    <property type="component" value="Unassembled WGS sequence"/>
</dbReference>
<dbReference type="EMBL" id="CAKXAJ010026482">
    <property type="protein sequence ID" value="CAH2268884.1"/>
    <property type="molecule type" value="Genomic_DNA"/>
</dbReference>
<dbReference type="AlphaFoldDB" id="A0A8S4SPN1"/>
<keyword evidence="3" id="KW-1185">Reference proteome</keyword>
<evidence type="ECO:0000313" key="3">
    <source>
        <dbReference type="Proteomes" id="UP000838756"/>
    </source>
</evidence>
<protein>
    <submittedName>
        <fullName evidence="2">Jg21155 protein</fullName>
    </submittedName>
</protein>
<comment type="caution">
    <text evidence="2">The sequence shown here is derived from an EMBL/GenBank/DDBJ whole genome shotgun (WGS) entry which is preliminary data.</text>
</comment>
<sequence>MRLARVVGSTGDSPRRGGGGTGANATLPLCASCERKTERLPYYLRAALPYRPAYVDYEDTAFTFDHPALKRSSISRISHDIINFITFYSNPRLI</sequence>
<dbReference type="OrthoDB" id="7398795at2759"/>
<name>A0A8S4SPN1_9NEOP</name>
<evidence type="ECO:0000256" key="1">
    <source>
        <dbReference type="SAM" id="MobiDB-lite"/>
    </source>
</evidence>
<organism evidence="2 3">
    <name type="scientific">Pararge aegeria aegeria</name>
    <dbReference type="NCBI Taxonomy" id="348720"/>
    <lineage>
        <taxon>Eukaryota</taxon>
        <taxon>Metazoa</taxon>
        <taxon>Ecdysozoa</taxon>
        <taxon>Arthropoda</taxon>
        <taxon>Hexapoda</taxon>
        <taxon>Insecta</taxon>
        <taxon>Pterygota</taxon>
        <taxon>Neoptera</taxon>
        <taxon>Endopterygota</taxon>
        <taxon>Lepidoptera</taxon>
        <taxon>Glossata</taxon>
        <taxon>Ditrysia</taxon>
        <taxon>Papilionoidea</taxon>
        <taxon>Nymphalidae</taxon>
        <taxon>Satyrinae</taxon>
        <taxon>Satyrini</taxon>
        <taxon>Parargina</taxon>
        <taxon>Pararge</taxon>
    </lineage>
</organism>
<accession>A0A8S4SPN1</accession>
<reference evidence="2" key="1">
    <citation type="submission" date="2022-03" db="EMBL/GenBank/DDBJ databases">
        <authorList>
            <person name="Lindestad O."/>
        </authorList>
    </citation>
    <scope>NUCLEOTIDE SEQUENCE</scope>
</reference>
<gene>
    <name evidence="2" type="primary">jg21155</name>
    <name evidence="2" type="ORF">PAEG_LOCUS27189</name>
</gene>
<feature type="region of interest" description="Disordered" evidence="1">
    <location>
        <begin position="1"/>
        <end position="24"/>
    </location>
</feature>